<reference evidence="9 11" key="2">
    <citation type="journal article" date="2011" name="PLoS Biol.">
        <title>Modernizing reference genome assemblies.</title>
        <authorList>
            <person name="Church D.M."/>
            <person name="Schneider V.A."/>
            <person name="Graves T."/>
            <person name="Auger K."/>
            <person name="Cunningham F."/>
            <person name="Bouk N."/>
            <person name="Chen H.C."/>
            <person name="Agarwala R."/>
            <person name="McLaren W.M."/>
            <person name="Ritchie G.R."/>
            <person name="Albracht D."/>
            <person name="Kremitzki M."/>
            <person name="Rock S."/>
            <person name="Kotkiewicz H."/>
            <person name="Kremitzki C."/>
            <person name="Wollam A."/>
            <person name="Trani L."/>
            <person name="Fulton L."/>
            <person name="Fulton R."/>
            <person name="Matthews L."/>
            <person name="Whitehead S."/>
            <person name="Chow W."/>
            <person name="Torrance J."/>
            <person name="Dunn M."/>
            <person name="Harden G."/>
            <person name="Threadgold G."/>
            <person name="Wood J."/>
            <person name="Collins J."/>
            <person name="Heath P."/>
            <person name="Griffiths G."/>
            <person name="Pelan S."/>
            <person name="Grafham D."/>
            <person name="Eichler E.E."/>
            <person name="Weinstock G."/>
            <person name="Mardis E.R."/>
            <person name="Wilson R.K."/>
            <person name="Howe K."/>
            <person name="Flicek P."/>
            <person name="Hubbard T."/>
        </authorList>
    </citation>
    <scope>NUCLEOTIDE SEQUENCE [LARGE SCALE GENOMIC DNA]</scope>
    <source>
        <strain evidence="9 11">C57BL/6J</strain>
    </source>
</reference>
<dbReference type="GO" id="GO:0004930">
    <property type="term" value="F:G protein-coupled receptor activity"/>
    <property type="evidence" value="ECO:0007669"/>
    <property type="project" value="InterPro"/>
</dbReference>
<feature type="domain" description="GPCR family 3 nine cysteines" evidence="8">
    <location>
        <begin position="485"/>
        <end position="525"/>
    </location>
</feature>
<reference evidence="9" key="4">
    <citation type="submission" date="2025-09" db="UniProtKB">
        <authorList>
            <consortium name="Ensembl"/>
        </authorList>
    </citation>
    <scope>IDENTIFICATION</scope>
    <source>
        <strain evidence="9">C57BL/6J</strain>
    </source>
</reference>
<reference evidence="9 11" key="1">
    <citation type="journal article" date="2009" name="PLoS Biol.">
        <title>Lineage-specific biology revealed by a finished genome assembly of the mouse.</title>
        <authorList>
            <consortium name="Mouse Genome Sequencing Consortium"/>
            <person name="Church D.M."/>
            <person name="Goodstadt L."/>
            <person name="Hillier L.W."/>
            <person name="Zody M.C."/>
            <person name="Goldstein S."/>
            <person name="She X."/>
            <person name="Bult C.J."/>
            <person name="Agarwala R."/>
            <person name="Cherry J.L."/>
            <person name="DiCuccio M."/>
            <person name="Hlavina W."/>
            <person name="Kapustin Y."/>
            <person name="Meric P."/>
            <person name="Maglott D."/>
            <person name="Birtle Z."/>
            <person name="Marques A.C."/>
            <person name="Graves T."/>
            <person name="Zhou S."/>
            <person name="Teague B."/>
            <person name="Potamousis K."/>
            <person name="Churas C."/>
            <person name="Place M."/>
            <person name="Herschleb J."/>
            <person name="Runnheim R."/>
            <person name="Forrest D."/>
            <person name="Amos-Landgraf J."/>
            <person name="Schwartz D.C."/>
            <person name="Cheng Z."/>
            <person name="Lindblad-Toh K."/>
            <person name="Eichler E.E."/>
            <person name="Ponting C.P."/>
        </authorList>
    </citation>
    <scope>NUCLEOTIDE SEQUENCE [LARGE SCALE GENOMIC DNA]</scope>
    <source>
        <strain evidence="9 11">C57BL/6J</strain>
    </source>
</reference>
<dbReference type="Pfam" id="PF01094">
    <property type="entry name" value="ANF_receptor"/>
    <property type="match status" value="1"/>
</dbReference>
<dbReference type="GeneTree" id="ENSGT00950000183069"/>
<keyword evidence="11" id="KW-1185">Reference proteome</keyword>
<evidence type="ECO:0000256" key="6">
    <source>
        <dbReference type="SAM" id="SignalP"/>
    </source>
</evidence>
<dbReference type="FunFam" id="3.40.50.2300:FF:000745">
    <property type="entry name" value="Vomeronasal 2, receptor 8"/>
    <property type="match status" value="1"/>
</dbReference>
<feature type="domain" description="Receptor ligand binding region" evidence="7">
    <location>
        <begin position="154"/>
        <end position="442"/>
    </location>
</feature>
<dbReference type="PRINTS" id="PR01535">
    <property type="entry name" value="VOMERONASL2R"/>
</dbReference>
<keyword evidence="4" id="KW-1133">Transmembrane helix</keyword>
<dbReference type="AGR" id="MGI:3642986"/>
<keyword evidence="5" id="KW-0472">Membrane</keyword>
<dbReference type="Gene3D" id="3.40.50.2300">
    <property type="match status" value="2"/>
</dbReference>
<dbReference type="VEuPathDB" id="HostDB:ENSMUSG00000090961"/>
<dbReference type="MGI" id="MGI:3642986">
    <property type="gene designation" value="Vmn2r8"/>
</dbReference>
<accession>A0A3B2W802</accession>
<evidence type="ECO:0000313" key="9">
    <source>
        <dbReference type="Ensembl" id="ENSMUSP00000156796.2"/>
    </source>
</evidence>
<evidence type="ECO:0000313" key="10">
    <source>
        <dbReference type="MGI" id="MGI:3642986"/>
    </source>
</evidence>
<dbReference type="SUPFAM" id="SSF53822">
    <property type="entry name" value="Periplasmic binding protein-like I"/>
    <property type="match status" value="1"/>
</dbReference>
<dbReference type="Ensembl" id="ENSMUST00000233745.2">
    <property type="protein sequence ID" value="ENSMUSP00000156796.2"/>
    <property type="gene ID" value="ENSMUSG00000090961.3"/>
</dbReference>
<evidence type="ECO:0000256" key="3">
    <source>
        <dbReference type="ARBA" id="ARBA00022729"/>
    </source>
</evidence>
<dbReference type="InterPro" id="IPR011500">
    <property type="entry name" value="GPCR_3_9-Cys_dom"/>
</dbReference>
<dbReference type="Proteomes" id="UP000000589">
    <property type="component" value="Chromosome 5"/>
</dbReference>
<gene>
    <name evidence="9 10" type="primary">Vmn2r8</name>
</gene>
<dbReference type="ExpressionAtlas" id="A0A3B2W802">
    <property type="expression patterns" value="differential"/>
</dbReference>
<dbReference type="PANTHER" id="PTHR24061">
    <property type="entry name" value="CALCIUM-SENSING RECEPTOR-RELATED"/>
    <property type="match status" value="1"/>
</dbReference>
<dbReference type="Bgee" id="ENSMUSG00000090961">
    <property type="expression patterns" value="Expressed in pancreas"/>
</dbReference>
<evidence type="ECO:0000259" key="8">
    <source>
        <dbReference type="Pfam" id="PF07562"/>
    </source>
</evidence>
<feature type="chain" id="PRO_5017192384" evidence="6">
    <location>
        <begin position="22"/>
        <end position="544"/>
    </location>
</feature>
<dbReference type="Gene3D" id="2.10.50.30">
    <property type="entry name" value="GPCR, family 3, nine cysteines domain"/>
    <property type="match status" value="1"/>
</dbReference>
<evidence type="ECO:0000259" key="7">
    <source>
        <dbReference type="Pfam" id="PF01094"/>
    </source>
</evidence>
<evidence type="ECO:0000256" key="4">
    <source>
        <dbReference type="ARBA" id="ARBA00022989"/>
    </source>
</evidence>
<dbReference type="AlphaFoldDB" id="A0A3B2W802"/>
<dbReference type="SMR" id="A0A3B2W802"/>
<evidence type="ECO:0000313" key="11">
    <source>
        <dbReference type="Proteomes" id="UP000000589"/>
    </source>
</evidence>
<dbReference type="FunFam" id="2.10.50.30:FF:000014">
    <property type="entry name" value="Vomeronasal 2, receptor 8"/>
    <property type="match status" value="1"/>
</dbReference>
<keyword evidence="3 6" id="KW-0732">Signal</keyword>
<evidence type="ECO:0000256" key="2">
    <source>
        <dbReference type="ARBA" id="ARBA00022692"/>
    </source>
</evidence>
<keyword evidence="2" id="KW-0812">Transmembrane</keyword>
<dbReference type="InterPro" id="IPR000068">
    <property type="entry name" value="GPCR_3_Ca_sens_rcpt-rel"/>
</dbReference>
<dbReference type="PANTHER" id="PTHR24061:SF411">
    <property type="entry name" value="VOMERONASAL 2, RECEPTOR 10-RELATED"/>
    <property type="match status" value="1"/>
</dbReference>
<dbReference type="GO" id="GO:0016020">
    <property type="term" value="C:membrane"/>
    <property type="evidence" value="ECO:0007669"/>
    <property type="project" value="UniProtKB-SubCell"/>
</dbReference>
<organism evidence="9 11">
    <name type="scientific">Mus musculus</name>
    <name type="common">Mouse</name>
    <dbReference type="NCBI Taxonomy" id="10090"/>
    <lineage>
        <taxon>Eukaryota</taxon>
        <taxon>Metazoa</taxon>
        <taxon>Chordata</taxon>
        <taxon>Craniata</taxon>
        <taxon>Vertebrata</taxon>
        <taxon>Euteleostomi</taxon>
        <taxon>Mammalia</taxon>
        <taxon>Eutheria</taxon>
        <taxon>Euarchontoglires</taxon>
        <taxon>Glires</taxon>
        <taxon>Rodentia</taxon>
        <taxon>Myomorpha</taxon>
        <taxon>Muroidea</taxon>
        <taxon>Muridae</taxon>
        <taxon>Murinae</taxon>
        <taxon>Mus</taxon>
        <taxon>Mus</taxon>
    </lineage>
</organism>
<dbReference type="InterPro" id="IPR038550">
    <property type="entry name" value="GPCR_3_9-Cys_sf"/>
</dbReference>
<comment type="subcellular location">
    <subcellularLocation>
        <location evidence="1">Membrane</location>
    </subcellularLocation>
</comment>
<proteinExistence type="predicted"/>
<feature type="signal peptide" evidence="6">
    <location>
        <begin position="1"/>
        <end position="21"/>
    </location>
</feature>
<evidence type="ECO:0000256" key="5">
    <source>
        <dbReference type="ARBA" id="ARBA00023136"/>
    </source>
</evidence>
<sequence length="544" mass="63207">MKKLRTFTISFLLLKFSLILCHVTDPICFWRIKNNEENDGDLRSDCNFLLWTDYESTEFNFYNIVDFRIPARRYEYFLVLFFATDEINKNPDLLPNMSLIVWLLSGQCGDEWSVLHKNYSQENINVKFINYDCLSPACYIDLTGPSWKTSLKMSIQSRTPKVATKDTYLSHAMVSLMHHFRWMWIGLVISDDDQGIQFLSDLREEMQRHGICLAFVNMIPENMQIYMTRATIYDKQIMESTAKVVIIYGEMNSTLEVSFRRWEDLGVRRIWITTSQWDVITNKNDFSLDFFHGTVTFEHHHSEIAKFKNFMKTMNTDKYPVNISQSIVGWNYFNCSTSMNSFSKMDHLTFNNTLEWTALHNFDMVLSEEGYNLYNAVYAVAHTYHELILLQVESQQTEVPKGIFTDCQQVASMLKSRIFTNPIGELVNMKHRENQCADYDIFIIWNFPQGLGLKVKIGSYLHCFSQSQQLHISEDLEWATGGTSVPSSLCSVTCTAGFRKIHQNETADCCFDCDQCPENEVSNETETGLHDQSTIFPSITQISP</sequence>
<dbReference type="Pfam" id="PF07562">
    <property type="entry name" value="NCD3G"/>
    <property type="match status" value="1"/>
</dbReference>
<reference evidence="9" key="3">
    <citation type="submission" date="2025-08" db="UniProtKB">
        <authorList>
            <consortium name="Ensembl"/>
        </authorList>
    </citation>
    <scope>IDENTIFICATION</scope>
    <source>
        <strain evidence="9">C57BL/6J</strain>
    </source>
</reference>
<evidence type="ECO:0000256" key="1">
    <source>
        <dbReference type="ARBA" id="ARBA00004370"/>
    </source>
</evidence>
<protein>
    <submittedName>
        <fullName evidence="9">Vomeronasal 2, receptor 8</fullName>
    </submittedName>
</protein>
<dbReference type="jPOST" id="A0A3B2W802"/>
<dbReference type="InterPro" id="IPR004073">
    <property type="entry name" value="GPCR_3_vmron_rcpt_2"/>
</dbReference>
<dbReference type="InterPro" id="IPR001828">
    <property type="entry name" value="ANF_lig-bd_rcpt"/>
</dbReference>
<name>A0A3B2W802_MOUSE</name>
<dbReference type="InterPro" id="IPR028082">
    <property type="entry name" value="Peripla_BP_I"/>
</dbReference>